<feature type="region of interest" description="Disordered" evidence="1">
    <location>
        <begin position="455"/>
        <end position="474"/>
    </location>
</feature>
<dbReference type="SUPFAM" id="SSF160443">
    <property type="entry name" value="SMR domain-like"/>
    <property type="match status" value="1"/>
</dbReference>
<dbReference type="OMA" id="HRISANQ"/>
<keyword evidence="3" id="KW-1185">Reference proteome</keyword>
<evidence type="ECO:0000256" key="1">
    <source>
        <dbReference type="SAM" id="MobiDB-lite"/>
    </source>
</evidence>
<dbReference type="PANTHER" id="PTHR47676">
    <property type="entry name" value="OS01G0225100 PROTEIN"/>
    <property type="match status" value="1"/>
</dbReference>
<proteinExistence type="predicted"/>
<accession>A0A8T2PZ46</accession>
<dbReference type="InterPro" id="IPR055319">
    <property type="entry name" value="At5g58720-like"/>
</dbReference>
<dbReference type="AlphaFoldDB" id="A0A8T2PZ46"/>
<dbReference type="Gene3D" id="3.30.1370.110">
    <property type="match status" value="1"/>
</dbReference>
<feature type="compositionally biased region" description="Polar residues" evidence="1">
    <location>
        <begin position="132"/>
        <end position="143"/>
    </location>
</feature>
<evidence type="ECO:0008006" key="4">
    <source>
        <dbReference type="Google" id="ProtNLM"/>
    </source>
</evidence>
<sequence>MEKVAMTGNDCLASENHGLQALLDAFPSAPLDLIASAYVQARADKRLAARIISSSLSGIDLPLRSILDTAPGNEASENECKAHLRGKGFRSIPPSGRSLPLPRLKGPSAPTLIEFFPSSEKNAWLGPLSQRLQSSTSLDPQQKSVDKESQEGFCPEEFPSLEKYSSKGKGDKIPSSGSFHSLRHRGNCRASVAFGLATNWRSSTNRSPLPRVSTKRSKQQVSRAEEPSLWPTEAEACLISTIGDDFNLDIGTVRDVLGRCNGDSVKALMVLQQLNLSLSNNDLINNEVSELGTISQKCSSSFEKLEDDANSMVTVTTNIEDFGVLQKRLPESYNYMENNILNEDNSSMKWAFQSLCGKYPHLDATTLLEVLRVTKFDLNDAEKMLQESGMSEVNLDSQEPRGPSELAKVVLDSLFSTAEETYPDNEKSSGNKVIKQSKETDADLSEIAKWKTVTSADVGSSESDEDPKQVESSNVNQVNRFANGFVRDISGKAAIKGDFDEYERYKTSAEQHWKTMQSYLNGAMAAYAADDIAKAELLTEKSNTYKQLSLEAKEKAIVFLLGMKDAESESDFRLDLRDQHITEALQLLRVHLNSCCSIPSCQTLTVVMGMSGNKRSTLKRMKEEVLGYLESRGYNWAEISQFTIQVQLRESG</sequence>
<name>A0A8T2PZ46_CERRI</name>
<reference evidence="2" key="1">
    <citation type="submission" date="2021-08" db="EMBL/GenBank/DDBJ databases">
        <title>WGS assembly of Ceratopteris richardii.</title>
        <authorList>
            <person name="Marchant D.B."/>
            <person name="Chen G."/>
            <person name="Jenkins J."/>
            <person name="Shu S."/>
            <person name="Leebens-Mack J."/>
            <person name="Grimwood J."/>
            <person name="Schmutz J."/>
            <person name="Soltis P."/>
            <person name="Soltis D."/>
            <person name="Chen Z.-H."/>
        </authorList>
    </citation>
    <scope>NUCLEOTIDE SEQUENCE</scope>
    <source>
        <strain evidence="2">Whitten #5841</strain>
        <tissue evidence="2">Leaf</tissue>
    </source>
</reference>
<dbReference type="PANTHER" id="PTHR47676:SF1">
    <property type="entry name" value="SMR DOMAIN-CONTAINING PROTEIN"/>
    <property type="match status" value="1"/>
</dbReference>
<feature type="region of interest" description="Disordered" evidence="1">
    <location>
        <begin position="204"/>
        <end position="226"/>
    </location>
</feature>
<evidence type="ECO:0000313" key="3">
    <source>
        <dbReference type="Proteomes" id="UP000825935"/>
    </source>
</evidence>
<dbReference type="EMBL" id="CM035444">
    <property type="protein sequence ID" value="KAH7276852.1"/>
    <property type="molecule type" value="Genomic_DNA"/>
</dbReference>
<dbReference type="OrthoDB" id="3231855at2759"/>
<evidence type="ECO:0000313" key="2">
    <source>
        <dbReference type="EMBL" id="KAH7276852.1"/>
    </source>
</evidence>
<dbReference type="Proteomes" id="UP000825935">
    <property type="component" value="Chromosome 39"/>
</dbReference>
<organism evidence="2 3">
    <name type="scientific">Ceratopteris richardii</name>
    <name type="common">Triangle waterfern</name>
    <dbReference type="NCBI Taxonomy" id="49495"/>
    <lineage>
        <taxon>Eukaryota</taxon>
        <taxon>Viridiplantae</taxon>
        <taxon>Streptophyta</taxon>
        <taxon>Embryophyta</taxon>
        <taxon>Tracheophyta</taxon>
        <taxon>Polypodiopsida</taxon>
        <taxon>Polypodiidae</taxon>
        <taxon>Polypodiales</taxon>
        <taxon>Pteridineae</taxon>
        <taxon>Pteridaceae</taxon>
        <taxon>Parkerioideae</taxon>
        <taxon>Ceratopteris</taxon>
    </lineage>
</organism>
<protein>
    <recommendedName>
        <fullName evidence="4">Smr domain-containing protein</fullName>
    </recommendedName>
</protein>
<gene>
    <name evidence="2" type="ORF">KP509_39G024600</name>
</gene>
<dbReference type="InterPro" id="IPR036063">
    <property type="entry name" value="Smr_dom_sf"/>
</dbReference>
<feature type="region of interest" description="Disordered" evidence="1">
    <location>
        <begin position="132"/>
        <end position="180"/>
    </location>
</feature>
<comment type="caution">
    <text evidence="2">The sequence shown here is derived from an EMBL/GenBank/DDBJ whole genome shotgun (WGS) entry which is preliminary data.</text>
</comment>